<evidence type="ECO:0000256" key="2">
    <source>
        <dbReference type="ARBA" id="ARBA00022448"/>
    </source>
</evidence>
<comment type="subunit">
    <text evidence="10">Forms a complex with TatC.</text>
</comment>
<feature type="compositionally biased region" description="Basic and acidic residues" evidence="11">
    <location>
        <begin position="50"/>
        <end position="90"/>
    </location>
</feature>
<keyword evidence="2 10" id="KW-0813">Transport</keyword>
<feature type="compositionally biased region" description="Low complexity" evidence="11">
    <location>
        <begin position="91"/>
        <end position="101"/>
    </location>
</feature>
<keyword evidence="6 10" id="KW-1133">Transmembrane helix</keyword>
<evidence type="ECO:0000256" key="11">
    <source>
        <dbReference type="SAM" id="MobiDB-lite"/>
    </source>
</evidence>
<dbReference type="Proteomes" id="UP000515472">
    <property type="component" value="Chromosome"/>
</dbReference>
<accession>A0A6S6M5K3</accession>
<keyword evidence="7 10" id="KW-0811">Translocation</keyword>
<comment type="function">
    <text evidence="9">Part of the twin-arginine translocation (Tat) system that transports large folded proteins containing a characteristic twin-arginine motif in their signal peptide across the thylakoid membrane. Involved in delta pH-dependent protein transport required for chloroplast development, especially thylakoid membrane formation. TATC and TATB mediate precursor recognition, whereas TATA facilitates translocation.</text>
</comment>
<dbReference type="PRINTS" id="PR01506">
    <property type="entry name" value="TATBPROTEIN"/>
</dbReference>
<protein>
    <recommendedName>
        <fullName evidence="10">Sec-independent protein translocase protein TatA</fullName>
    </recommendedName>
</protein>
<evidence type="ECO:0000313" key="12">
    <source>
        <dbReference type="EMBL" id="BCG48689.1"/>
    </source>
</evidence>
<dbReference type="InterPro" id="IPR003369">
    <property type="entry name" value="TatA/B/E"/>
</dbReference>
<name>A0A6S6M5K3_9BACT</name>
<dbReference type="InterPro" id="IPR018448">
    <property type="entry name" value="TatB"/>
</dbReference>
<evidence type="ECO:0000256" key="3">
    <source>
        <dbReference type="ARBA" id="ARBA00022475"/>
    </source>
</evidence>
<evidence type="ECO:0000256" key="9">
    <source>
        <dbReference type="ARBA" id="ARBA00025340"/>
    </source>
</evidence>
<evidence type="ECO:0000256" key="10">
    <source>
        <dbReference type="HAMAP-Rule" id="MF_00236"/>
    </source>
</evidence>
<dbReference type="KEGG" id="gbn:GEOBRER4_34390"/>
<dbReference type="NCBIfam" id="TIGR01410">
    <property type="entry name" value="tatB"/>
    <property type="match status" value="1"/>
</dbReference>
<dbReference type="NCBIfam" id="TIGR01411">
    <property type="entry name" value="tatAE"/>
    <property type="match status" value="1"/>
</dbReference>
<keyword evidence="4 10" id="KW-0812">Transmembrane</keyword>
<reference evidence="12 13" key="1">
    <citation type="submission" date="2020-06" db="EMBL/GenBank/DDBJ databases">
        <title>Interaction of electrochemicaly active bacteria, Geobacter bremensis R4 on different carbon anode.</title>
        <authorList>
            <person name="Meng L."/>
            <person name="Yoshida N."/>
        </authorList>
    </citation>
    <scope>NUCLEOTIDE SEQUENCE [LARGE SCALE GENOMIC DNA]</scope>
    <source>
        <strain evidence="12 13">R4</strain>
    </source>
</reference>
<dbReference type="AlphaFoldDB" id="A0A6S6M5K3"/>
<keyword evidence="13" id="KW-1185">Reference proteome</keyword>
<evidence type="ECO:0000256" key="8">
    <source>
        <dbReference type="ARBA" id="ARBA00023136"/>
    </source>
</evidence>
<dbReference type="GO" id="GO:0006886">
    <property type="term" value="P:intracellular protein transport"/>
    <property type="evidence" value="ECO:0007669"/>
    <property type="project" value="UniProtKB-ARBA"/>
</dbReference>
<evidence type="ECO:0000256" key="7">
    <source>
        <dbReference type="ARBA" id="ARBA00023010"/>
    </source>
</evidence>
<feature type="region of interest" description="Disordered" evidence="11">
    <location>
        <begin position="50"/>
        <end position="110"/>
    </location>
</feature>
<dbReference type="Pfam" id="PF02416">
    <property type="entry name" value="TatA_B_E"/>
    <property type="match status" value="1"/>
</dbReference>
<dbReference type="Gene3D" id="1.20.5.3310">
    <property type="match status" value="1"/>
</dbReference>
<evidence type="ECO:0000256" key="5">
    <source>
        <dbReference type="ARBA" id="ARBA00022927"/>
    </source>
</evidence>
<dbReference type="GO" id="GO:0043953">
    <property type="term" value="P:protein transport by the Tat complex"/>
    <property type="evidence" value="ECO:0007669"/>
    <property type="project" value="UniProtKB-UniRule"/>
</dbReference>
<keyword evidence="8 10" id="KW-0472">Membrane</keyword>
<dbReference type="HAMAP" id="MF_00236">
    <property type="entry name" value="TatA_E"/>
    <property type="match status" value="1"/>
</dbReference>
<comment type="similarity">
    <text evidence="10">Belongs to the TatA/E family.</text>
</comment>
<dbReference type="EMBL" id="AP023213">
    <property type="protein sequence ID" value="BCG48689.1"/>
    <property type="molecule type" value="Genomic_DNA"/>
</dbReference>
<dbReference type="InterPro" id="IPR006312">
    <property type="entry name" value="TatA/E"/>
</dbReference>
<organism evidence="12 13">
    <name type="scientific">Citrifermentans bremense</name>
    <dbReference type="NCBI Taxonomy" id="60035"/>
    <lineage>
        <taxon>Bacteria</taxon>
        <taxon>Pseudomonadati</taxon>
        <taxon>Thermodesulfobacteriota</taxon>
        <taxon>Desulfuromonadia</taxon>
        <taxon>Geobacterales</taxon>
        <taxon>Geobacteraceae</taxon>
        <taxon>Citrifermentans</taxon>
    </lineage>
</organism>
<dbReference type="RefSeq" id="WP_185243338.1">
    <property type="nucleotide sequence ID" value="NZ_AP023213.1"/>
</dbReference>
<dbReference type="GO" id="GO:0033281">
    <property type="term" value="C:TAT protein transport complex"/>
    <property type="evidence" value="ECO:0007669"/>
    <property type="project" value="UniProtKB-UniRule"/>
</dbReference>
<evidence type="ECO:0000313" key="13">
    <source>
        <dbReference type="Proteomes" id="UP000515472"/>
    </source>
</evidence>
<gene>
    <name evidence="10" type="primary">tatA</name>
    <name evidence="12" type="ORF">GEOBRER4_n3583</name>
</gene>
<proteinExistence type="inferred from homology"/>
<evidence type="ECO:0000256" key="6">
    <source>
        <dbReference type="ARBA" id="ARBA00022989"/>
    </source>
</evidence>
<dbReference type="GO" id="GO:0008320">
    <property type="term" value="F:protein transmembrane transporter activity"/>
    <property type="evidence" value="ECO:0007669"/>
    <property type="project" value="UniProtKB-UniRule"/>
</dbReference>
<comment type="subcellular location">
    <subcellularLocation>
        <location evidence="10">Cell membrane</location>
        <topology evidence="10">Single-pass membrane protein</topology>
    </subcellularLocation>
    <subcellularLocation>
        <location evidence="1">Membrane</location>
        <topology evidence="1">Single-pass membrane protein</topology>
    </subcellularLocation>
</comment>
<sequence>MFGIGMPELVIILVIALIVIGPQKLPDLAKSLGKGLAEFKKATDDFKQTLETDGRTEEEKEHLAKLAEAKRKAEEEQAKSAEELRVKVEGTEAAPAAPAAKAKAEAEKTA</sequence>
<dbReference type="NCBIfam" id="NF011430">
    <property type="entry name" value="PRK14861.1"/>
    <property type="match status" value="1"/>
</dbReference>
<comment type="function">
    <text evidence="10">Part of the twin-arginine translocation (Tat) system that transports large folded proteins containing a characteristic twin-arginine motif in their signal peptide across membranes. TatA could form the protein-conducting channel of the Tat system.</text>
</comment>
<evidence type="ECO:0000256" key="1">
    <source>
        <dbReference type="ARBA" id="ARBA00004167"/>
    </source>
</evidence>
<evidence type="ECO:0000256" key="4">
    <source>
        <dbReference type="ARBA" id="ARBA00022692"/>
    </source>
</evidence>
<dbReference type="PANTHER" id="PTHR33162">
    <property type="entry name" value="SEC-INDEPENDENT PROTEIN TRANSLOCASE PROTEIN TATA, CHLOROPLASTIC"/>
    <property type="match status" value="1"/>
</dbReference>
<dbReference type="PANTHER" id="PTHR33162:SF1">
    <property type="entry name" value="SEC-INDEPENDENT PROTEIN TRANSLOCASE PROTEIN TATA, CHLOROPLASTIC"/>
    <property type="match status" value="1"/>
</dbReference>
<keyword evidence="5 10" id="KW-0653">Protein transport</keyword>
<keyword evidence="3 10" id="KW-1003">Cell membrane</keyword>